<dbReference type="eggNOG" id="ENOG5032IUZ">
    <property type="taxonomic scope" value="Bacteria"/>
</dbReference>
<accession>E0WSJ3</accession>
<evidence type="ECO:0000313" key="1">
    <source>
        <dbReference type="EMBL" id="EFL91962.1"/>
    </source>
</evidence>
<reference evidence="1" key="1">
    <citation type="journal article" date="2009" name="Environ. Microbiol.">
        <title>Dynamics of genome evolution in facultative symbionts of aphids.</title>
        <authorList>
            <person name="Degnan P.H."/>
            <person name="Leonardo T.E."/>
            <person name="Cass B.N."/>
            <person name="Hurwitz B."/>
            <person name="Stern D."/>
            <person name="Gibbs R.A."/>
            <person name="Richards S."/>
            <person name="Moran N.A."/>
        </authorList>
    </citation>
    <scope>NUCLEOTIDE SEQUENCE [LARGE SCALE GENOMIC DNA]</scope>
    <source>
        <strain evidence="1">LSR1</strain>
    </source>
</reference>
<proteinExistence type="predicted"/>
<gene>
    <name evidence="1" type="ORF">REG_0916</name>
</gene>
<dbReference type="AlphaFoldDB" id="E0WSJ3"/>
<protein>
    <submittedName>
        <fullName evidence="1">Uncharacterized protein</fullName>
    </submittedName>
</protein>
<name>E0WSJ3_9ENTR</name>
<keyword evidence="2" id="KW-1185">Reference proteome</keyword>
<organism evidence="1 2">
    <name type="scientific">Candidatus Regiella insecticola LSR1</name>
    <dbReference type="NCBI Taxonomy" id="663321"/>
    <lineage>
        <taxon>Bacteria</taxon>
        <taxon>Pseudomonadati</taxon>
        <taxon>Pseudomonadota</taxon>
        <taxon>Gammaproteobacteria</taxon>
        <taxon>Enterobacterales</taxon>
        <taxon>Enterobacteriaceae</taxon>
        <taxon>aphid secondary symbionts</taxon>
        <taxon>Candidatus Regiella</taxon>
    </lineage>
</organism>
<sequence>MSILSLFLTKYQRVQEISSCWIKTHGIKGMTLVLKKTAIILITVILWLSGSYSVVIANPETTADSNIIPGTRMSKETARIQGRKPTISAPSTHQPDAVDINRVSAVEGKFTPVDTLKLIYDYYDEDGDVDKSTVNWFYTLEGVDYPIPDAVNTLADHSTSGSSMVTLPPQAEGASAIKARIQVASAYGYPNIGKLITINEMSQSNTHITAEKLTMATGGIFLATDNPHAGSGAQDYTLPGAPNLIIGETYLFRAWNDDNKNRVWDTNETDITRNLKKIQWILNGNNVMAVRSKSPSILDKRAVSGAITDQYTIPINSRSKSGALAGDQGFNLMVEFN</sequence>
<evidence type="ECO:0000313" key="2">
    <source>
        <dbReference type="Proteomes" id="UP000005726"/>
    </source>
</evidence>
<dbReference type="EMBL" id="GL379591">
    <property type="protein sequence ID" value="EFL91962.1"/>
    <property type="molecule type" value="Genomic_DNA"/>
</dbReference>
<dbReference type="HOGENOM" id="CLU_071004_0_0_6"/>
<dbReference type="Proteomes" id="UP000005726">
    <property type="component" value="Unassembled WGS sequence"/>
</dbReference>